<dbReference type="Proteomes" id="UP000182800">
    <property type="component" value="Unassembled WGS sequence"/>
</dbReference>
<name>A0A0P7X493_9HYPH</name>
<accession>A0A0P7X493</accession>
<evidence type="ECO:0000313" key="2">
    <source>
        <dbReference type="EMBL" id="KPQ09639.1"/>
    </source>
</evidence>
<evidence type="ECO:0000256" key="1">
    <source>
        <dbReference type="SAM" id="MobiDB-lite"/>
    </source>
</evidence>
<sequence>MDFPGVRNMQAIQSSETRSHGAGTAFAGALGAPDATMTKGAAGGATIIPGILPAQSRVDWFTDQIYTVCFGDAGDHFDNVVRRTVQPPSLRFHIDGAIAAMSIRYRDELASMQEQHAPRELRDIARAGAEVVDEAIRRRDIIGFLAQFQDNIFSAMNKKSDEILHDRGIAESGNFVGPDRPFPEWDPENRTRGPQPGDLQPGNLRFDPMPDMPDMPDDSMQNGTSLPFSQGSPQFDLQGLQGFRERYDNWEPPPIGTQDPKTRSAFPDNAVEIMRSDGAGAPALPGTIPVAGTASGSAPGNPLEQAERAAREAIERSLGNSPFVTGTDPIAEAIEEHGLLAELLLHALRPQYTPGILGGAPGSRPGVSSATINALRNLDPRAAADLVNEQLADTIRNVPPNYRDAITEALQKGDAQDPDIAQALARLDALRKAAGPDAADGPPVVTNVPDAIRLLQDRYGMNVTDDLANVGSDRTYHTEQTFLEVVNHAVPILDRINEQFPGSLAGLGLAVKSPNTRDAERGGYLPLGVSSGQTGVISLTAPSEIAGHNIAQDPHLVFQGTVAHEVMHALIAKADPMLVRRFMENYQPVATAYGPGTENPSPGAMSRQDMIDEMYFPGASWEQFLDWAQSQGYVVQPSGREILESWEETGYSPYFVPARYEGEITVLEDAGEAIEEIIGETVSRYGGYDEHEALSETFAAMILGTVEQGAADGAIPYNTTGINPDNPPPRYLLEHVRHIAQSAMHAPAPDSYYMPEVIDPDTYGREE</sequence>
<keyword evidence="5" id="KW-1185">Reference proteome</keyword>
<organism evidence="2 4">
    <name type="scientific">Saliniramus fredricksonii</name>
    <dbReference type="NCBI Taxonomy" id="1653334"/>
    <lineage>
        <taxon>Bacteria</taxon>
        <taxon>Pseudomonadati</taxon>
        <taxon>Pseudomonadota</taxon>
        <taxon>Alphaproteobacteria</taxon>
        <taxon>Hyphomicrobiales</taxon>
        <taxon>Salinarimonadaceae</taxon>
        <taxon>Saliniramus</taxon>
    </lineage>
</organism>
<comment type="caution">
    <text evidence="2">The sequence shown here is derived from an EMBL/GenBank/DDBJ whole genome shotgun (WGS) entry which is preliminary data.</text>
</comment>
<dbReference type="STRING" id="1653334.GA0071312_0277"/>
<protein>
    <submittedName>
        <fullName evidence="2">Uncharacterized protein</fullName>
    </submittedName>
</protein>
<reference evidence="2 4" key="1">
    <citation type="submission" date="2015-09" db="EMBL/GenBank/DDBJ databases">
        <title>Identification and resolution of microdiversity through metagenomic sequencing of parallel consortia.</title>
        <authorList>
            <person name="Nelson W.C."/>
            <person name="Romine M.F."/>
            <person name="Lindemann S.R."/>
        </authorList>
    </citation>
    <scope>NUCLEOTIDE SEQUENCE [LARGE SCALE GENOMIC DNA]</scope>
    <source>
        <strain evidence="2">HL-109</strain>
    </source>
</reference>
<dbReference type="EMBL" id="LJSX01000024">
    <property type="protein sequence ID" value="KPQ09639.1"/>
    <property type="molecule type" value="Genomic_DNA"/>
</dbReference>
<reference evidence="3 5" key="2">
    <citation type="submission" date="2016-08" db="EMBL/GenBank/DDBJ databases">
        <authorList>
            <person name="Varghese N."/>
            <person name="Submissions Spin"/>
        </authorList>
    </citation>
    <scope>NUCLEOTIDE SEQUENCE [LARGE SCALE GENOMIC DNA]</scope>
    <source>
        <strain evidence="3 5">HL-109</strain>
    </source>
</reference>
<dbReference type="AlphaFoldDB" id="A0A0P7X493"/>
<proteinExistence type="predicted"/>
<feature type="compositionally biased region" description="Basic and acidic residues" evidence="1">
    <location>
        <begin position="181"/>
        <end position="191"/>
    </location>
</feature>
<feature type="region of interest" description="Disordered" evidence="1">
    <location>
        <begin position="171"/>
        <end position="236"/>
    </location>
</feature>
<dbReference type="Proteomes" id="UP000050497">
    <property type="component" value="Unassembled WGS sequence"/>
</dbReference>
<feature type="compositionally biased region" description="Polar residues" evidence="1">
    <location>
        <begin position="221"/>
        <end position="235"/>
    </location>
</feature>
<evidence type="ECO:0000313" key="4">
    <source>
        <dbReference type="Proteomes" id="UP000050497"/>
    </source>
</evidence>
<evidence type="ECO:0000313" key="3">
    <source>
        <dbReference type="EMBL" id="SCC78423.1"/>
    </source>
</evidence>
<dbReference type="EMBL" id="FMBM01000001">
    <property type="protein sequence ID" value="SCC78423.1"/>
    <property type="molecule type" value="Genomic_DNA"/>
</dbReference>
<evidence type="ECO:0000313" key="5">
    <source>
        <dbReference type="Proteomes" id="UP000182800"/>
    </source>
</evidence>
<gene>
    <name evidence="3" type="ORF">GA0071312_0277</name>
    <name evidence="2" type="ORF">HLUCCO17_13980</name>
</gene>